<feature type="domain" description="XPG N-terminal" evidence="5">
    <location>
        <begin position="1"/>
        <end position="95"/>
    </location>
</feature>
<dbReference type="AlphaFoldDB" id="A0AAQ3M7U9"/>
<feature type="region of interest" description="Disordered" evidence="3">
    <location>
        <begin position="485"/>
        <end position="514"/>
    </location>
</feature>
<feature type="domain" description="XPG-I" evidence="4">
    <location>
        <begin position="112"/>
        <end position="186"/>
    </location>
</feature>
<feature type="region of interest" description="Disordered" evidence="3">
    <location>
        <begin position="406"/>
        <end position="441"/>
    </location>
</feature>
<dbReference type="InterPro" id="IPR041177">
    <property type="entry name" value="GEN1_C"/>
</dbReference>
<dbReference type="PANTHER" id="PTHR11081:SF75">
    <property type="entry name" value="ENDONUCLEASE, PUTATIVE (AFU_ORTHOLOGUE AFUA_3G13260)-RELATED"/>
    <property type="match status" value="1"/>
</dbReference>
<keyword evidence="1" id="KW-0540">Nuclease</keyword>
<evidence type="ECO:0000259" key="4">
    <source>
        <dbReference type="SMART" id="SM00484"/>
    </source>
</evidence>
<dbReference type="Gene3D" id="3.40.50.1010">
    <property type="entry name" value="5'-nuclease"/>
    <property type="match status" value="2"/>
</dbReference>
<dbReference type="PRINTS" id="PR00853">
    <property type="entry name" value="XPGRADSUPER"/>
</dbReference>
<keyword evidence="2" id="KW-0378">Hydrolase</keyword>
<dbReference type="GO" id="GO:0006281">
    <property type="term" value="P:DNA repair"/>
    <property type="evidence" value="ECO:0007669"/>
    <property type="project" value="UniProtKB-ARBA"/>
</dbReference>
<feature type="region of interest" description="Disordered" evidence="3">
    <location>
        <begin position="568"/>
        <end position="668"/>
    </location>
</feature>
<dbReference type="InterPro" id="IPR036279">
    <property type="entry name" value="5-3_exonuclease_C_sf"/>
</dbReference>
<dbReference type="InterPro" id="IPR006086">
    <property type="entry name" value="XPG-I_dom"/>
</dbReference>
<evidence type="ECO:0000256" key="1">
    <source>
        <dbReference type="ARBA" id="ARBA00022722"/>
    </source>
</evidence>
<dbReference type="Pfam" id="PF00867">
    <property type="entry name" value="XPG_I"/>
    <property type="match status" value="1"/>
</dbReference>
<sequence length="913" mass="101001">MGIHGLYGQIGPGERISLAKLSADHYSKHSRPLRLAIDIAIWLFQIQSGKGGSNPALRTFYYRLLRLLSLNIHPLFVFDGPNKPLFKRNKKVGGPGVRVANVPEFLAKQLLKQFGFPLHMAPGEAEAECALLQREGLVDAVLSEDVDTLMFGSGLTLRNWTSEGSSKTPTHVSVYRAEETESKTGLDANGMILVALMSGGDYLPDGIPGCGPTLACNAARAGFGRELCTMRTKDATALKDWKTRLDYEIRTNESKHFSRKTPSFKMPEDFPNLEVLGYYTHPCISNSDKLKKLKDSLQWDLPIDYPALRTFTAEAFDWNNLGGAKKFIRNLAPPMLVRELRLHGEADEELDEVAQQQKEAAMVAAIHGKRNHVTTDGELEFRISFTPAQLVPIDLSIEEVDDEYLILGGDPGDSDPETDPTAEADGPVSPSKKRAAKPYDPSQPEKLWILKPFLQIGCPLTVECYEASLRDPKAFLKARRQAKAALNRVGSDNAQSTTATGKTRPPKKKKQVEAHPNTMMSYARVTKATSCQPDQEKDMCNFASKQNLNERASVPVVSDVGVITGFAMPSTRIPSGLFKEPAAVRPGPPKKQSKRQADPERTPRAKRRSPVPSTPTTTHSQKSIKSFFSPSPQKTVRNTHEIVSLVTSPMDAQSLPPSRSRDMTPTPPNVRFNFIRSPEREIQPSDEPFWPGELPDTVTKRRKRKEPLSRSQTAPTCGYDGADDFDADSPPLRDVGSPFRRYSLNEEQPLTTAMDLATSVTIDLVTPSPVQETRRQQDVALSFDEPNKIARTLFSAARLSDTTAAEANVSITDELDEDSDDVLPPIMPVVKNRATAKARTASPALSRVEIPPLRRSPRENLVRKKKIILRESLDGAWKEADAEEVDLTGAGSIRKTKRAWRMSTVDVLDLTDL</sequence>
<dbReference type="CDD" id="cd09870">
    <property type="entry name" value="PIN_YEN1"/>
    <property type="match status" value="1"/>
</dbReference>
<dbReference type="EMBL" id="CP138583">
    <property type="protein sequence ID" value="WPH00017.1"/>
    <property type="molecule type" value="Genomic_DNA"/>
</dbReference>
<accession>A0AAQ3M7U9</accession>
<evidence type="ECO:0000259" key="5">
    <source>
        <dbReference type="SMART" id="SM00485"/>
    </source>
</evidence>
<feature type="compositionally biased region" description="Polar residues" evidence="3">
    <location>
        <begin position="490"/>
        <end position="501"/>
    </location>
</feature>
<feature type="compositionally biased region" description="Polar residues" evidence="3">
    <location>
        <begin position="621"/>
        <end position="636"/>
    </location>
</feature>
<feature type="compositionally biased region" description="Acidic residues" evidence="3">
    <location>
        <begin position="412"/>
        <end position="422"/>
    </location>
</feature>
<dbReference type="GO" id="GO:0017108">
    <property type="term" value="F:5'-flap endonuclease activity"/>
    <property type="evidence" value="ECO:0007669"/>
    <property type="project" value="TreeGrafter"/>
</dbReference>
<feature type="compositionally biased region" description="Polar residues" evidence="3">
    <location>
        <begin position="645"/>
        <end position="657"/>
    </location>
</feature>
<dbReference type="FunFam" id="3.40.50.1010:FF:000037">
    <property type="entry name" value="Rad2-like endonuclease, putative (AFU_orthologue AFUA_3G13260)"/>
    <property type="match status" value="1"/>
</dbReference>
<dbReference type="SUPFAM" id="SSF47807">
    <property type="entry name" value="5' to 3' exonuclease, C-terminal subdomain"/>
    <property type="match status" value="1"/>
</dbReference>
<dbReference type="InterPro" id="IPR037316">
    <property type="entry name" value="Yen1_H3TH"/>
</dbReference>
<dbReference type="InterPro" id="IPR006084">
    <property type="entry name" value="XPG/Rad2"/>
</dbReference>
<dbReference type="Proteomes" id="UP001303373">
    <property type="component" value="Chromosome 4"/>
</dbReference>
<dbReference type="SMART" id="SM00484">
    <property type="entry name" value="XPGI"/>
    <property type="match status" value="1"/>
</dbReference>
<dbReference type="GO" id="GO:0008821">
    <property type="term" value="F:crossover junction DNA endonuclease activity"/>
    <property type="evidence" value="ECO:0007669"/>
    <property type="project" value="InterPro"/>
</dbReference>
<feature type="region of interest" description="Disordered" evidence="3">
    <location>
        <begin position="700"/>
        <end position="731"/>
    </location>
</feature>
<proteinExistence type="predicted"/>
<dbReference type="Pfam" id="PF00752">
    <property type="entry name" value="XPG_N"/>
    <property type="match status" value="1"/>
</dbReference>
<dbReference type="FunFam" id="3.40.50.1010:FF:000051">
    <property type="entry name" value="Rad2-like endonuclease, putative (AFU_orthologue AFUA_3G13260)"/>
    <property type="match status" value="1"/>
</dbReference>
<evidence type="ECO:0000256" key="3">
    <source>
        <dbReference type="SAM" id="MobiDB-lite"/>
    </source>
</evidence>
<evidence type="ECO:0000256" key="2">
    <source>
        <dbReference type="ARBA" id="ARBA00022801"/>
    </source>
</evidence>
<dbReference type="Pfam" id="PF18380">
    <property type="entry name" value="GEN1_C"/>
    <property type="match status" value="1"/>
</dbReference>
<evidence type="ECO:0000313" key="7">
    <source>
        <dbReference type="Proteomes" id="UP001303373"/>
    </source>
</evidence>
<dbReference type="InterPro" id="IPR029060">
    <property type="entry name" value="PIN-like_dom_sf"/>
</dbReference>
<evidence type="ECO:0008006" key="8">
    <source>
        <dbReference type="Google" id="ProtNLM"/>
    </source>
</evidence>
<protein>
    <recommendedName>
        <fullName evidence="8">Flap structure-specific endonuclease</fullName>
    </recommendedName>
</protein>
<reference evidence="6 7" key="1">
    <citation type="submission" date="2023-11" db="EMBL/GenBank/DDBJ databases">
        <title>An acidophilic fungus is an integral part of prey digestion in a carnivorous sundew plant.</title>
        <authorList>
            <person name="Tsai I.J."/>
        </authorList>
    </citation>
    <scope>NUCLEOTIDE SEQUENCE [LARGE SCALE GENOMIC DNA]</scope>
    <source>
        <strain evidence="6">169a</strain>
    </source>
</reference>
<dbReference type="InterPro" id="IPR006085">
    <property type="entry name" value="XPG_DNA_repair_N"/>
</dbReference>
<evidence type="ECO:0000313" key="6">
    <source>
        <dbReference type="EMBL" id="WPH00017.1"/>
    </source>
</evidence>
<feature type="compositionally biased region" description="Low complexity" evidence="3">
    <location>
        <begin position="610"/>
        <end position="620"/>
    </location>
</feature>
<dbReference type="PANTHER" id="PTHR11081">
    <property type="entry name" value="FLAP ENDONUCLEASE FAMILY MEMBER"/>
    <property type="match status" value="1"/>
</dbReference>
<dbReference type="SMART" id="SM00485">
    <property type="entry name" value="XPGN"/>
    <property type="match status" value="1"/>
</dbReference>
<keyword evidence="7" id="KW-1185">Reference proteome</keyword>
<organism evidence="6 7">
    <name type="scientific">Acrodontium crateriforme</name>
    <dbReference type="NCBI Taxonomy" id="150365"/>
    <lineage>
        <taxon>Eukaryota</taxon>
        <taxon>Fungi</taxon>
        <taxon>Dikarya</taxon>
        <taxon>Ascomycota</taxon>
        <taxon>Pezizomycotina</taxon>
        <taxon>Dothideomycetes</taxon>
        <taxon>Dothideomycetidae</taxon>
        <taxon>Mycosphaerellales</taxon>
        <taxon>Teratosphaeriaceae</taxon>
        <taxon>Acrodontium</taxon>
    </lineage>
</organism>
<dbReference type="SUPFAM" id="SSF88723">
    <property type="entry name" value="PIN domain-like"/>
    <property type="match status" value="1"/>
</dbReference>
<dbReference type="CDD" id="cd09906">
    <property type="entry name" value="H3TH_YEN1"/>
    <property type="match status" value="1"/>
</dbReference>
<name>A0AAQ3M7U9_9PEZI</name>
<gene>
    <name evidence="6" type="ORF">R9X50_00284000</name>
</gene>